<evidence type="ECO:0000256" key="2">
    <source>
        <dbReference type="SAM" id="SignalP"/>
    </source>
</evidence>
<evidence type="ECO:0000256" key="1">
    <source>
        <dbReference type="SAM" id="MobiDB-lite"/>
    </source>
</evidence>
<reference evidence="3 4" key="1">
    <citation type="submission" date="2007-07" db="EMBL/GenBank/DDBJ databases">
        <title>Complete sequence of chromosome of Xanthobacter autotrophicus Py2.</title>
        <authorList>
            <consortium name="US DOE Joint Genome Institute"/>
            <person name="Copeland A."/>
            <person name="Lucas S."/>
            <person name="Lapidus A."/>
            <person name="Barry K."/>
            <person name="Glavina del Rio T."/>
            <person name="Hammon N."/>
            <person name="Israni S."/>
            <person name="Dalin E."/>
            <person name="Tice H."/>
            <person name="Pitluck S."/>
            <person name="Sims D."/>
            <person name="Brettin T."/>
            <person name="Bruce D."/>
            <person name="Detter J.C."/>
            <person name="Han C."/>
            <person name="Tapia R."/>
            <person name="Brainard J."/>
            <person name="Schmutz J."/>
            <person name="Larimer F."/>
            <person name="Land M."/>
            <person name="Hauser L."/>
            <person name="Kyrpides N."/>
            <person name="Kim E."/>
            <person name="Ensigns S.A."/>
            <person name="Richardson P."/>
        </authorList>
    </citation>
    <scope>NUCLEOTIDE SEQUENCE [LARGE SCALE GENOMIC DNA]</scope>
    <source>
        <strain evidence="4">ATCC BAA-1158 / Py2</strain>
    </source>
</reference>
<dbReference type="Proteomes" id="UP000002417">
    <property type="component" value="Chromosome"/>
</dbReference>
<dbReference type="STRING" id="78245.Xaut_2063"/>
<dbReference type="eggNOG" id="COG0457">
    <property type="taxonomic scope" value="Bacteria"/>
</dbReference>
<keyword evidence="2" id="KW-0732">Signal</keyword>
<protein>
    <submittedName>
        <fullName evidence="3">TPR repeat-containing protein</fullName>
    </submittedName>
</protein>
<feature type="chain" id="PRO_5002711019" evidence="2">
    <location>
        <begin position="45"/>
        <end position="243"/>
    </location>
</feature>
<dbReference type="InterPro" id="IPR011990">
    <property type="entry name" value="TPR-like_helical_dom_sf"/>
</dbReference>
<dbReference type="AlphaFoldDB" id="A7IH14"/>
<evidence type="ECO:0000313" key="3">
    <source>
        <dbReference type="EMBL" id="ABS67307.1"/>
    </source>
</evidence>
<sequence length="243" mass="26404">MTEDTPPIPAPCVRASRRWKRRARPAALLFCFPLMITLSTGAGAQSVLPGERVPVPLPGVPTGPSEARPPAEAAPARPRLPKDKRTQLEGLFAALKVAPDDRSSKIIADRLDQLFSDSGSPSVDLLMARAGAAAEAKAFDLALQILDQVIEIEPDYVGALSKRATILYLRDDYGGALADIREVLAREPRHYSMLYGLALIMRELGDDKRALEAVRMARAVNPRLDGTEEMESQLSLKVEGRGI</sequence>
<dbReference type="KEGG" id="xau:Xaut_2063"/>
<dbReference type="HOGENOM" id="CLU_079829_1_0_5"/>
<dbReference type="Pfam" id="PF13432">
    <property type="entry name" value="TPR_16"/>
    <property type="match status" value="1"/>
</dbReference>
<dbReference type="Gene3D" id="1.25.40.10">
    <property type="entry name" value="Tetratricopeptide repeat domain"/>
    <property type="match status" value="1"/>
</dbReference>
<feature type="compositionally biased region" description="Low complexity" evidence="1">
    <location>
        <begin position="62"/>
        <end position="77"/>
    </location>
</feature>
<proteinExistence type="predicted"/>
<dbReference type="SUPFAM" id="SSF48452">
    <property type="entry name" value="TPR-like"/>
    <property type="match status" value="1"/>
</dbReference>
<accession>A7IH14</accession>
<name>A7IH14_XANP2</name>
<organism evidence="3 4">
    <name type="scientific">Xanthobacter autotrophicus (strain ATCC BAA-1158 / Py2)</name>
    <dbReference type="NCBI Taxonomy" id="78245"/>
    <lineage>
        <taxon>Bacteria</taxon>
        <taxon>Pseudomonadati</taxon>
        <taxon>Pseudomonadota</taxon>
        <taxon>Alphaproteobacteria</taxon>
        <taxon>Hyphomicrobiales</taxon>
        <taxon>Xanthobacteraceae</taxon>
        <taxon>Xanthobacter</taxon>
    </lineage>
</organism>
<dbReference type="InterPro" id="IPR019734">
    <property type="entry name" value="TPR_rpt"/>
</dbReference>
<dbReference type="EMBL" id="CP000781">
    <property type="protein sequence ID" value="ABS67307.1"/>
    <property type="molecule type" value="Genomic_DNA"/>
</dbReference>
<feature type="region of interest" description="Disordered" evidence="1">
    <location>
        <begin position="55"/>
        <end position="82"/>
    </location>
</feature>
<gene>
    <name evidence="3" type="ordered locus">Xaut_2063</name>
</gene>
<dbReference type="SMART" id="SM00028">
    <property type="entry name" value="TPR"/>
    <property type="match status" value="3"/>
</dbReference>
<keyword evidence="4" id="KW-1185">Reference proteome</keyword>
<evidence type="ECO:0000313" key="4">
    <source>
        <dbReference type="Proteomes" id="UP000002417"/>
    </source>
</evidence>
<dbReference type="PhylomeDB" id="A7IH14"/>
<feature type="signal peptide" evidence="2">
    <location>
        <begin position="1"/>
        <end position="44"/>
    </location>
</feature>